<dbReference type="Gene3D" id="1.20.120.520">
    <property type="entry name" value="nmb1532 protein domain like"/>
    <property type="match status" value="1"/>
</dbReference>
<dbReference type="HOGENOM" id="CLU_079417_6_1_7"/>
<dbReference type="STRING" id="690850.Desaf_2818"/>
<dbReference type="InterPro" id="IPR012312">
    <property type="entry name" value="Hemerythrin-like"/>
</dbReference>
<protein>
    <submittedName>
        <fullName evidence="2">Hemerythrin HHE cation binding domain protein</fullName>
    </submittedName>
</protein>
<dbReference type="PANTHER" id="PTHR35585:SF1">
    <property type="entry name" value="HHE DOMAIN PROTEIN (AFU_ORTHOLOGUE AFUA_4G00730)"/>
    <property type="match status" value="1"/>
</dbReference>
<feature type="domain" description="Hemerythrin-like" evidence="1">
    <location>
        <begin position="7"/>
        <end position="120"/>
    </location>
</feature>
<dbReference type="Pfam" id="PF01814">
    <property type="entry name" value="Hemerythrin"/>
    <property type="match status" value="1"/>
</dbReference>
<evidence type="ECO:0000259" key="1">
    <source>
        <dbReference type="Pfam" id="PF01814"/>
    </source>
</evidence>
<sequence>MAQHKLLKHLHQEHQEVKNILRKLVKASESDRQQWLDQLRENLVPHMEAEEKHIYPALRQQGGEVKETALEGIEEHSAAKYVCKQLFDVGTSDETFKAKAQVLMELIQHHIQEEESEIFDDIEDSFSAQELDNMFSKFEQEEQSQKKKAKAA</sequence>
<reference evidence="2 3" key="1">
    <citation type="journal article" date="2011" name="J. Bacteriol.">
        <title>Genome sequence of the mercury-methylating and pleomorphic Desulfovibrio africanus Strain Walvis Bay.</title>
        <authorList>
            <person name="Brown S.D."/>
            <person name="Wall J.D."/>
            <person name="Kucken A.M."/>
            <person name="Gilmour C.C."/>
            <person name="Podar M."/>
            <person name="Brandt C.C."/>
            <person name="Teshima H."/>
            <person name="Detter J.C."/>
            <person name="Han C.S."/>
            <person name="Land M.L."/>
            <person name="Lucas S."/>
            <person name="Han J."/>
            <person name="Pennacchio L."/>
            <person name="Nolan M."/>
            <person name="Pitluck S."/>
            <person name="Woyke T."/>
            <person name="Goodwin L."/>
            <person name="Palumbo A.V."/>
            <person name="Elias D.A."/>
        </authorList>
    </citation>
    <scope>NUCLEOTIDE SEQUENCE [LARGE SCALE GENOMIC DNA]</scope>
    <source>
        <strain evidence="2 3">Walvis Bay</strain>
    </source>
</reference>
<proteinExistence type="predicted"/>
<dbReference type="KEGG" id="daf:Desaf_2818"/>
<dbReference type="AlphaFoldDB" id="F3Z1C8"/>
<dbReference type="RefSeq" id="WP_014260805.1">
    <property type="nucleotide sequence ID" value="NC_016629.1"/>
</dbReference>
<evidence type="ECO:0000313" key="2">
    <source>
        <dbReference type="EMBL" id="EGJ51131.1"/>
    </source>
</evidence>
<evidence type="ECO:0000313" key="3">
    <source>
        <dbReference type="Proteomes" id="UP000007844"/>
    </source>
</evidence>
<gene>
    <name evidence="2" type="ORF">Desaf_2818</name>
</gene>
<dbReference type="Proteomes" id="UP000007844">
    <property type="component" value="Chromosome"/>
</dbReference>
<name>F3Z1C8_DESAF</name>
<keyword evidence="3" id="KW-1185">Reference proteome</keyword>
<accession>F3Z1C8</accession>
<dbReference type="EMBL" id="CP003221">
    <property type="protein sequence ID" value="EGJ51131.1"/>
    <property type="molecule type" value="Genomic_DNA"/>
</dbReference>
<dbReference type="PANTHER" id="PTHR35585">
    <property type="entry name" value="HHE DOMAIN PROTEIN (AFU_ORTHOLOGUE AFUA_4G00730)"/>
    <property type="match status" value="1"/>
</dbReference>
<organism evidence="2 3">
    <name type="scientific">Desulfocurvibacter africanus subsp. africanus str. Walvis Bay</name>
    <dbReference type="NCBI Taxonomy" id="690850"/>
    <lineage>
        <taxon>Bacteria</taxon>
        <taxon>Pseudomonadati</taxon>
        <taxon>Thermodesulfobacteriota</taxon>
        <taxon>Desulfovibrionia</taxon>
        <taxon>Desulfovibrionales</taxon>
        <taxon>Desulfovibrionaceae</taxon>
        <taxon>Desulfocurvibacter</taxon>
    </lineage>
</organism>
<dbReference type="eggNOG" id="COG5592">
    <property type="taxonomic scope" value="Bacteria"/>
</dbReference>